<evidence type="ECO:0000256" key="1">
    <source>
        <dbReference type="SAM" id="MobiDB-lite"/>
    </source>
</evidence>
<reference evidence="3 4" key="1">
    <citation type="journal article" date="2021" name="Environ. Microbiol.">
        <title>Gene family expansions and transcriptome signatures uncover fungal adaptations to wood decay.</title>
        <authorList>
            <person name="Hage H."/>
            <person name="Miyauchi S."/>
            <person name="Viragh M."/>
            <person name="Drula E."/>
            <person name="Min B."/>
            <person name="Chaduli D."/>
            <person name="Navarro D."/>
            <person name="Favel A."/>
            <person name="Norest M."/>
            <person name="Lesage-Meessen L."/>
            <person name="Balint B."/>
            <person name="Merenyi Z."/>
            <person name="de Eugenio L."/>
            <person name="Morin E."/>
            <person name="Martinez A.T."/>
            <person name="Baldrian P."/>
            <person name="Stursova M."/>
            <person name="Martinez M.J."/>
            <person name="Novotny C."/>
            <person name="Magnuson J.K."/>
            <person name="Spatafora J.W."/>
            <person name="Maurice S."/>
            <person name="Pangilinan J."/>
            <person name="Andreopoulos W."/>
            <person name="LaButti K."/>
            <person name="Hundley H."/>
            <person name="Na H."/>
            <person name="Kuo A."/>
            <person name="Barry K."/>
            <person name="Lipzen A."/>
            <person name="Henrissat B."/>
            <person name="Riley R."/>
            <person name="Ahrendt S."/>
            <person name="Nagy L.G."/>
            <person name="Grigoriev I.V."/>
            <person name="Martin F."/>
            <person name="Rosso M.N."/>
        </authorList>
    </citation>
    <scope>NUCLEOTIDE SEQUENCE [LARGE SCALE GENOMIC DNA]</scope>
    <source>
        <strain evidence="3 4">CIRM-BRFM 1785</strain>
    </source>
</reference>
<dbReference type="RefSeq" id="XP_047774203.1">
    <property type="nucleotide sequence ID" value="XM_047927987.1"/>
</dbReference>
<dbReference type="EMBL" id="JADCUA010000028">
    <property type="protein sequence ID" value="KAH9830956.1"/>
    <property type="molecule type" value="Genomic_DNA"/>
</dbReference>
<feature type="compositionally biased region" description="Basic and acidic residues" evidence="1">
    <location>
        <begin position="256"/>
        <end position="274"/>
    </location>
</feature>
<feature type="compositionally biased region" description="Basic and acidic residues" evidence="1">
    <location>
        <begin position="152"/>
        <end position="170"/>
    </location>
</feature>
<feature type="region of interest" description="Disordered" evidence="1">
    <location>
        <begin position="1"/>
        <end position="397"/>
    </location>
</feature>
<proteinExistence type="predicted"/>
<feature type="compositionally biased region" description="Low complexity" evidence="1">
    <location>
        <begin position="352"/>
        <end position="361"/>
    </location>
</feature>
<feature type="compositionally biased region" description="Polar residues" evidence="1">
    <location>
        <begin position="231"/>
        <end position="242"/>
    </location>
</feature>
<gene>
    <name evidence="3" type="ORF">C8Q71DRAFT_862092</name>
    <name evidence="2" type="ORF">C8Q71DRAFT_862226</name>
</gene>
<feature type="compositionally biased region" description="Polar residues" evidence="1">
    <location>
        <begin position="326"/>
        <end position="341"/>
    </location>
</feature>
<feature type="compositionally biased region" description="Polar residues" evidence="1">
    <location>
        <begin position="51"/>
        <end position="60"/>
    </location>
</feature>
<organism evidence="3 4">
    <name type="scientific">Rhodofomes roseus</name>
    <dbReference type="NCBI Taxonomy" id="34475"/>
    <lineage>
        <taxon>Eukaryota</taxon>
        <taxon>Fungi</taxon>
        <taxon>Dikarya</taxon>
        <taxon>Basidiomycota</taxon>
        <taxon>Agaricomycotina</taxon>
        <taxon>Agaricomycetes</taxon>
        <taxon>Polyporales</taxon>
        <taxon>Rhodofomes</taxon>
    </lineage>
</organism>
<accession>A0ABQ8K2I2</accession>
<feature type="compositionally biased region" description="Basic residues" evidence="1">
    <location>
        <begin position="721"/>
        <end position="737"/>
    </location>
</feature>
<feature type="compositionally biased region" description="Pro residues" evidence="1">
    <location>
        <begin position="388"/>
        <end position="397"/>
    </location>
</feature>
<feature type="compositionally biased region" description="Polar residues" evidence="1">
    <location>
        <begin position="1"/>
        <end position="13"/>
    </location>
</feature>
<dbReference type="EMBL" id="JADCUA010000029">
    <property type="protein sequence ID" value="KAH9830776.1"/>
    <property type="molecule type" value="Genomic_DNA"/>
</dbReference>
<dbReference type="GeneID" id="72008719"/>
<dbReference type="Proteomes" id="UP000814176">
    <property type="component" value="Unassembled WGS sequence"/>
</dbReference>
<evidence type="ECO:0000313" key="4">
    <source>
        <dbReference type="Proteomes" id="UP000814176"/>
    </source>
</evidence>
<feature type="compositionally biased region" description="Polar residues" evidence="1">
    <location>
        <begin position="175"/>
        <end position="195"/>
    </location>
</feature>
<feature type="compositionally biased region" description="Low complexity" evidence="1">
    <location>
        <begin position="698"/>
        <end position="713"/>
    </location>
</feature>
<feature type="region of interest" description="Disordered" evidence="1">
    <location>
        <begin position="698"/>
        <end position="737"/>
    </location>
</feature>
<feature type="compositionally biased region" description="Polar residues" evidence="1">
    <location>
        <begin position="20"/>
        <end position="29"/>
    </location>
</feature>
<feature type="compositionally biased region" description="Low complexity" evidence="1">
    <location>
        <begin position="303"/>
        <end position="317"/>
    </location>
</feature>
<feature type="compositionally biased region" description="Basic residues" evidence="1">
    <location>
        <begin position="105"/>
        <end position="117"/>
    </location>
</feature>
<keyword evidence="4" id="KW-1185">Reference proteome</keyword>
<comment type="caution">
    <text evidence="3">The sequence shown here is derived from an EMBL/GenBank/DDBJ whole genome shotgun (WGS) entry which is preliminary data.</text>
</comment>
<protein>
    <submittedName>
        <fullName evidence="3">Uncharacterized protein</fullName>
    </submittedName>
</protein>
<feature type="compositionally biased region" description="Polar residues" evidence="1">
    <location>
        <begin position="275"/>
        <end position="300"/>
    </location>
</feature>
<sequence>MSSTTVNYESTPIQPDFQGTPLNASNTGAPGSGERAASPTYAQIAARTLSPKMSGNSTAADETGPAAPPPTPQSEESPLAAPFTQRETAPNEDDDLGWTTVATPKKSKKSKTKKNKGKGKETAPATPMIVQAPEPPAPDASPKSVEPRKRRRVDEDYGVDERSSVRRQEAPRNLSLASKSPILFTQSSPSPSYLASTDPGDNEALNGADNMSIDLEVEPGSIFGQPDFTHHTTASWNGSQSNRFEHLEPDAPGPSNKRDGGRRSDAARSERIPSSDKSPIPSRQPSFSITPPQTPRQSRGNRARTATPAAPSRIPTRSFKKRNVDRSPTPSSSRAQKSSSDVEMLLSDGESARSSSTARSATPPPPRRPQQRRGGRGRYSVAAIGNPPFQPSPSPEPTPYDIIRADPDIIITPEGSMKKVQGDCIDWKKTGMDPGQAKAWNDYGRKRPLIVAQFAEHGTGEAGVDERVSFLHNLTARLSSNDDVLVTPAHGPLEARTQRVGVFSPANREPVWYSIEGLSEEWCIAFVRAAWLHTAGHTLNFALWGNSIPSLCAAFRYTFRFRAKSKEQYIAIVRRALLSDAVKKVVLEVLLRDIERGGRWKRSLRDDAFGEVLDSVDVQVISCRVSEHTSEPVAFIYITPPTADWNDWTRFRDAIQNYGFGSPAAGHPIAFKGRVYCTFCHSLGHPCGHCPAKKFFFPPETTQPQHQQPSTSTGRGGNRGGRGRGAGRGRGGARRGL</sequence>
<evidence type="ECO:0000313" key="3">
    <source>
        <dbReference type="EMBL" id="KAH9830956.1"/>
    </source>
</evidence>
<name>A0ABQ8K2I2_9APHY</name>
<evidence type="ECO:0000313" key="2">
    <source>
        <dbReference type="EMBL" id="KAH9830776.1"/>
    </source>
</evidence>